<accession>A0A5R8MHY5</accession>
<proteinExistence type="predicted"/>
<reference evidence="2 3" key="1">
    <citation type="journal article" date="2007" name="Int. J. Syst. Evol. Microbiol.">
        <title>Halomonas saccharevitans sp. nov., Halomonas arcis sp. nov. and Halomonas subterranea sp. nov., halophilic bacteria isolated from hypersaline environments of China.</title>
        <authorList>
            <person name="Xu X.W."/>
            <person name="Wu Y.H."/>
            <person name="Zhou Z."/>
            <person name="Wang C.S."/>
            <person name="Zhou Y.G."/>
            <person name="Zhang H.B."/>
            <person name="Wang Y."/>
            <person name="Wu M."/>
        </authorList>
    </citation>
    <scope>NUCLEOTIDE SEQUENCE [LARGE SCALE GENOMIC DNA]</scope>
    <source>
        <strain evidence="2 3">TBZ3</strain>
    </source>
</reference>
<evidence type="ECO:0000259" key="1">
    <source>
        <dbReference type="Pfam" id="PF13683"/>
    </source>
</evidence>
<dbReference type="Pfam" id="PF13683">
    <property type="entry name" value="rve_3"/>
    <property type="match status" value="1"/>
</dbReference>
<organism evidence="2 3">
    <name type="scientific">Halomonas urmiana</name>
    <dbReference type="NCBI Taxonomy" id="490901"/>
    <lineage>
        <taxon>Bacteria</taxon>
        <taxon>Pseudomonadati</taxon>
        <taxon>Pseudomonadota</taxon>
        <taxon>Gammaproteobacteria</taxon>
        <taxon>Oceanospirillales</taxon>
        <taxon>Halomonadaceae</taxon>
        <taxon>Halomonas</taxon>
    </lineage>
</organism>
<sequence>MNADHGIGAHRLGLAAQRVQALRRGGRAHYNHVRPHSSLGYLPPVAYAEQCA</sequence>
<protein>
    <submittedName>
        <fullName evidence="2">Transposase</fullName>
    </submittedName>
</protein>
<keyword evidence="3" id="KW-1185">Reference proteome</keyword>
<evidence type="ECO:0000313" key="2">
    <source>
        <dbReference type="EMBL" id="TLF50780.1"/>
    </source>
</evidence>
<feature type="domain" description="Integrase catalytic" evidence="1">
    <location>
        <begin position="27"/>
        <end position="44"/>
    </location>
</feature>
<dbReference type="Proteomes" id="UP000306973">
    <property type="component" value="Unassembled WGS sequence"/>
</dbReference>
<gene>
    <name evidence="2" type="ORF">FEI13_08720</name>
</gene>
<dbReference type="AlphaFoldDB" id="A0A5R8MHY5"/>
<dbReference type="OrthoDB" id="9774685at2"/>
<evidence type="ECO:0000313" key="3">
    <source>
        <dbReference type="Proteomes" id="UP000306973"/>
    </source>
</evidence>
<name>A0A5R8MHY5_9GAMM</name>
<dbReference type="GO" id="GO:0015074">
    <property type="term" value="P:DNA integration"/>
    <property type="evidence" value="ECO:0007669"/>
    <property type="project" value="InterPro"/>
</dbReference>
<dbReference type="InterPro" id="IPR001584">
    <property type="entry name" value="Integrase_cat-core"/>
</dbReference>
<comment type="caution">
    <text evidence="2">The sequence shown here is derived from an EMBL/GenBank/DDBJ whole genome shotgun (WGS) entry which is preliminary data.</text>
</comment>
<dbReference type="EMBL" id="VBUI01000011">
    <property type="protein sequence ID" value="TLF50780.1"/>
    <property type="molecule type" value="Genomic_DNA"/>
</dbReference>